<feature type="region of interest" description="Disordered" evidence="1">
    <location>
        <begin position="327"/>
        <end position="444"/>
    </location>
</feature>
<feature type="compositionally biased region" description="Low complexity" evidence="1">
    <location>
        <begin position="54"/>
        <end position="64"/>
    </location>
</feature>
<dbReference type="FunCoup" id="I1HBP8">
    <property type="interactions" value="817"/>
</dbReference>
<dbReference type="Pfam" id="PF14309">
    <property type="entry name" value="DUF4378"/>
    <property type="match status" value="1"/>
</dbReference>
<dbReference type="GeneID" id="100830318"/>
<feature type="region of interest" description="Disordered" evidence="1">
    <location>
        <begin position="553"/>
        <end position="618"/>
    </location>
</feature>
<accession>I1HBP8</accession>
<dbReference type="eggNOG" id="ENOG502QQ6N">
    <property type="taxonomic scope" value="Eukaryota"/>
</dbReference>
<dbReference type="KEGG" id="bdi:100830318"/>
<evidence type="ECO:0000313" key="6">
    <source>
        <dbReference type="Proteomes" id="UP000008810"/>
    </source>
</evidence>
<evidence type="ECO:0000259" key="2">
    <source>
        <dbReference type="Pfam" id="PF14309"/>
    </source>
</evidence>
<feature type="compositionally biased region" description="Polar residues" evidence="1">
    <location>
        <begin position="353"/>
        <end position="365"/>
    </location>
</feature>
<evidence type="ECO:0000313" key="4">
    <source>
        <dbReference type="EMBL" id="KQK02549.1"/>
    </source>
</evidence>
<reference evidence="5" key="3">
    <citation type="submission" date="2018-08" db="UniProtKB">
        <authorList>
            <consortium name="EnsemblPlants"/>
        </authorList>
    </citation>
    <scope>IDENTIFICATION</scope>
    <source>
        <strain evidence="5">cv. Bd21</strain>
    </source>
</reference>
<feature type="region of interest" description="Disordered" evidence="1">
    <location>
        <begin position="112"/>
        <end position="177"/>
    </location>
</feature>
<feature type="compositionally biased region" description="Polar residues" evidence="1">
    <location>
        <begin position="411"/>
        <end position="422"/>
    </location>
</feature>
<gene>
    <name evidence="5" type="primary">LOC100830318</name>
    <name evidence="4" type="ORF">BRADI_2g02210v3</name>
</gene>
<dbReference type="EMBL" id="CM000881">
    <property type="protein sequence ID" value="KQK02549.1"/>
    <property type="molecule type" value="Genomic_DNA"/>
</dbReference>
<dbReference type="Proteomes" id="UP000008810">
    <property type="component" value="Chromosome 2"/>
</dbReference>
<evidence type="ECO:0000256" key="1">
    <source>
        <dbReference type="SAM" id="MobiDB-lite"/>
    </source>
</evidence>
<dbReference type="Pfam" id="PF14383">
    <property type="entry name" value="VARLMGL"/>
    <property type="match status" value="1"/>
</dbReference>
<feature type="region of interest" description="Disordered" evidence="1">
    <location>
        <begin position="236"/>
        <end position="260"/>
    </location>
</feature>
<keyword evidence="6" id="KW-1185">Reference proteome</keyword>
<feature type="compositionally biased region" description="Low complexity" evidence="1">
    <location>
        <begin position="374"/>
        <end position="384"/>
    </location>
</feature>
<dbReference type="PANTHER" id="PTHR21726:SF72">
    <property type="entry name" value="DUF4378 DOMAIN-CONTAINING PROTEIN"/>
    <property type="match status" value="1"/>
</dbReference>
<sequence length="860" mass="92490">MSGTSLAIVEKKPPFGGAGGGGCAGGVLFHLLDWHRRLARKRRLFSPRRLLPSSIRSSASSPRRLPAPPPSSSTTPPPRPALRTGSEADGAGAAAAPGVVARLMGLDSWPAAAAQPAAPPRPQKQRKVDSAAGDNEPAAVVRMLPPSRRSSAPASAHAPRSHHSADLPARSPRRGSRLVHAAAARLLDPAARGSSSKASAPRLQALAYACSSPQHRHSGAYQHHSWGGTLDDFLSRSGSLSSERPTPPPADTGGRGSAVTSRWHETHSMNAMSSIAVEGSVGSDTVVLPRTDFGDAYTSSGTSDVDAVRRGNRVRIDGMGSCAGVRSRNAGARTEERLLRRRGTFSRPDVSRSVGSVNLVSSMRPSGNARELVSGSSRRAAHSSGPRRRELTNSTYTQRSSHRDVIDRSGLASTSRNTSNASGPRRGSHKTMDRGISRGNREDRNAVAVAVASSSSVRPVSRASSHGKVSEKRGFQCTQFDTSCARMPVVDATCLEAQPCVVDTSEKEEFSRLLKAKIYELGMSDRVEPSEACSRNLTASVLQELISALTNDTNTSVSQTSDHSDSPAHLNNVQTVCNSNDQSPDFQQRYQIQDDQEADSSATCMNDEPNQPSPTSVLEACFSNDASSLGSPTEKTEGKEFLSSIENKMEDLFNLESDIEDLAMSVDTMKTDAHGSGEISCDQTFAVHDFEFLEGRLHSIGEAISNAELLLDSTLFCTTPPSLSLHYFIIEMLETVDGLCGGSKSVGFTEEKKYQHTNFLFDCIVESLDSKFSNFGKCGYKAWLRLPLTLSKDLLKGEISEKVSSWRQTSQISSNQAAEKELDQVAARWDACQVEAFDISVAIEEDILEALVDEFAFEQW</sequence>
<dbReference type="InterPro" id="IPR025486">
    <property type="entry name" value="DUF4378"/>
</dbReference>
<feature type="compositionally biased region" description="Low complexity" evidence="1">
    <location>
        <begin position="145"/>
        <end position="158"/>
    </location>
</feature>
<dbReference type="EnsemblPlants" id="KQK02549">
    <property type="protein sequence ID" value="KQK02549"/>
    <property type="gene ID" value="BRADI_2g02210v3"/>
</dbReference>
<dbReference type="STRING" id="15368.I1HBP8"/>
<protein>
    <recommendedName>
        <fullName evidence="7">DUF4378 domain-containing protein</fullName>
    </recommendedName>
</protein>
<dbReference type="HOGENOM" id="CLU_022284_0_0_1"/>
<reference evidence="4 5" key="1">
    <citation type="journal article" date="2010" name="Nature">
        <title>Genome sequencing and analysis of the model grass Brachypodium distachyon.</title>
        <authorList>
            <consortium name="International Brachypodium Initiative"/>
        </authorList>
    </citation>
    <scope>NUCLEOTIDE SEQUENCE [LARGE SCALE GENOMIC DNA]</scope>
    <source>
        <strain evidence="4 5">Bd21</strain>
    </source>
</reference>
<feature type="compositionally biased region" description="Low complexity" evidence="1">
    <location>
        <begin position="81"/>
        <end position="94"/>
    </location>
</feature>
<dbReference type="Gramene" id="KQK02549">
    <property type="protein sequence ID" value="KQK02549"/>
    <property type="gene ID" value="BRADI_2g02210v3"/>
</dbReference>
<dbReference type="OMA" id="SATCMNN"/>
<feature type="region of interest" description="Disordered" evidence="1">
    <location>
        <begin position="54"/>
        <end position="94"/>
    </location>
</feature>
<feature type="domain" description="DUF3741" evidence="3">
    <location>
        <begin position="96"/>
        <end position="112"/>
    </location>
</feature>
<feature type="compositionally biased region" description="Polar residues" evidence="1">
    <location>
        <begin position="569"/>
        <end position="616"/>
    </location>
</feature>
<dbReference type="PANTHER" id="PTHR21726">
    <property type="entry name" value="PHOSPHATIDYLINOSITOL N-ACETYLGLUCOSAMINYLTRANSFERASE SUBUNIT P DOWN SYNDROME CRITICAL REGION PROTEIN 5 -RELATED"/>
    <property type="match status" value="1"/>
</dbReference>
<evidence type="ECO:0000313" key="5">
    <source>
        <dbReference type="EnsemblPlants" id="KQK02549"/>
    </source>
</evidence>
<name>I1HBP8_BRADI</name>
<feature type="compositionally biased region" description="Pro residues" evidence="1">
    <location>
        <begin position="65"/>
        <end position="80"/>
    </location>
</feature>
<feature type="domain" description="DUF4378" evidence="2">
    <location>
        <begin position="751"/>
        <end position="854"/>
    </location>
</feature>
<reference evidence="4" key="2">
    <citation type="submission" date="2017-06" db="EMBL/GenBank/DDBJ databases">
        <title>WGS assembly of Brachypodium distachyon.</title>
        <authorList>
            <consortium name="The International Brachypodium Initiative"/>
            <person name="Lucas S."/>
            <person name="Harmon-Smith M."/>
            <person name="Lail K."/>
            <person name="Tice H."/>
            <person name="Grimwood J."/>
            <person name="Bruce D."/>
            <person name="Barry K."/>
            <person name="Shu S."/>
            <person name="Lindquist E."/>
            <person name="Wang M."/>
            <person name="Pitluck S."/>
            <person name="Vogel J.P."/>
            <person name="Garvin D.F."/>
            <person name="Mockler T.C."/>
            <person name="Schmutz J."/>
            <person name="Rokhsar D."/>
            <person name="Bevan M.W."/>
        </authorList>
    </citation>
    <scope>NUCLEOTIDE SEQUENCE</scope>
    <source>
        <strain evidence="4">Bd21</strain>
    </source>
</reference>
<proteinExistence type="predicted"/>
<organism evidence="5">
    <name type="scientific">Brachypodium distachyon</name>
    <name type="common">Purple false brome</name>
    <name type="synonym">Trachynia distachya</name>
    <dbReference type="NCBI Taxonomy" id="15368"/>
    <lineage>
        <taxon>Eukaryota</taxon>
        <taxon>Viridiplantae</taxon>
        <taxon>Streptophyta</taxon>
        <taxon>Embryophyta</taxon>
        <taxon>Tracheophyta</taxon>
        <taxon>Spermatophyta</taxon>
        <taxon>Magnoliopsida</taxon>
        <taxon>Liliopsida</taxon>
        <taxon>Poales</taxon>
        <taxon>Poaceae</taxon>
        <taxon>BOP clade</taxon>
        <taxon>Pooideae</taxon>
        <taxon>Stipodae</taxon>
        <taxon>Brachypodieae</taxon>
        <taxon>Brachypodium</taxon>
    </lineage>
</organism>
<evidence type="ECO:0000259" key="3">
    <source>
        <dbReference type="Pfam" id="PF14383"/>
    </source>
</evidence>
<feature type="compositionally biased region" description="Basic and acidic residues" evidence="1">
    <location>
        <begin position="430"/>
        <end position="444"/>
    </location>
</feature>
<dbReference type="AlphaFoldDB" id="I1HBP8"/>
<dbReference type="RefSeq" id="XP_003568097.1">
    <property type="nucleotide sequence ID" value="XM_003568049.4"/>
</dbReference>
<dbReference type="InterPro" id="IPR032795">
    <property type="entry name" value="DUF3741-assoc"/>
</dbReference>
<evidence type="ECO:0008006" key="7">
    <source>
        <dbReference type="Google" id="ProtNLM"/>
    </source>
</evidence>
<dbReference type="OrthoDB" id="1928505at2759"/>